<reference evidence="9 10" key="1">
    <citation type="submission" date="2019-09" db="EMBL/GenBank/DDBJ databases">
        <title>Distinct polysaccharide growth profiles of human intestinal Prevotella copri isolates.</title>
        <authorList>
            <person name="Fehlner-Peach H."/>
            <person name="Magnabosco C."/>
            <person name="Raghavan V."/>
            <person name="Scher J.U."/>
            <person name="Tett A."/>
            <person name="Cox L.M."/>
            <person name="Gottsegen C."/>
            <person name="Watters A."/>
            <person name="Wiltshire- Gordon J.D."/>
            <person name="Segata N."/>
            <person name="Bonneau R."/>
            <person name="Littman D.R."/>
        </authorList>
    </citation>
    <scope>NUCLEOTIDE SEQUENCE [LARGE SCALE GENOMIC DNA]</scope>
    <source>
        <strain evidence="10">iAA917</strain>
    </source>
</reference>
<dbReference type="PROSITE" id="PS52016">
    <property type="entry name" value="TONB_DEPENDENT_REC_3"/>
    <property type="match status" value="1"/>
</dbReference>
<evidence type="ECO:0000256" key="5">
    <source>
        <dbReference type="ARBA" id="ARBA00023136"/>
    </source>
</evidence>
<evidence type="ECO:0000256" key="4">
    <source>
        <dbReference type="ARBA" id="ARBA00022692"/>
    </source>
</evidence>
<name>A0A6G1VSV1_9BACT</name>
<sequence length="1009" mass="111972">MATSVNHSEVFNNMTLLQSQSFIGYVYDQDKNPLSGVTVKVEGTQIVTVTDDEGRYAFSQPIKRGASIKFTMLGFKAKRVVYKGQSTISLMLEPSSTSVGEVVVTARSNINAIDLRSKSGVVENVDMKRVEAKPMIDMALALQGAVPGLVVTNTGDLGSAPKIRLRGNSSLRQGNATNEPLYVMDGQIISAETFYNLNPSDIKSMKVLKDATACALYGVKAANGVLEITSQRGHSGAPLINYSTNMGITTRGRRGLKMMNSAEKLELERLIGNAETPGYRYSEDYYRKYFANNPNLASMIAEGQSKLDSLRNINTDWFNELLRNSFYQRHNLSLRGGNDQTTYFLSANYSYQGGRIEGNDKQRMGFRLNVDQKLGKIGYAMLGVTGAYSKTNTPNGTTNDPSSLIYELNPYEQKTGKLWSYPGQTYKDLMNQYSAESNDKEFGVNGNITLTLLPGLDIAAVAGIDFVLDESHQFTPSTAYSEMHSGVAEVARGIYSKSKNTTTNISANVRATYTRTFNEIHDLTFSANMDYYDTNIDNLSTTGYGVGTINSAAAINQSLTGSRRVKISAPRDKNRQLGIGGVLGYSLLSTYDFYATYKVDASSVLPSDKRCNKAWAVGLGWTPSNYAFLKDNKVISRLNFKGSYGITANLNGVSVSTTTGTFSYSTNTYEDQRVLELISLYNKDLKPEQNKSIDLGMSMDLFNRITLDVNYYNRRTEQALLDVPIPTSVGYSTLKRNIGVLQNRGLEVGLSAKIIDTYDCRFSIGANLAYNNNKVLDLYYADKIYTTEDALVPDYEVGKSYDMLYGPKSLGINPLTGYPVFLLPNGTEKQATEALTKDDVVALGHLTPPYSGTFNLSFSYKSFDFDMDFYYVHGGIQRFNYSYVRDKDNVNKNAVAGQTSKMWFKQGDEDKIYWTPYYTSSTAEDNIALYPNSRTVGKSDYLRLSMISMRYRLPSSTLQKVLPFLQYATVGFQASNLFTWTSYKESDPESGTLAGTTQPIYTFNLNLTF</sequence>
<dbReference type="NCBIfam" id="TIGR04057">
    <property type="entry name" value="SusC_RagA_signa"/>
    <property type="match status" value="1"/>
</dbReference>
<evidence type="ECO:0000256" key="1">
    <source>
        <dbReference type="ARBA" id="ARBA00004571"/>
    </source>
</evidence>
<dbReference type="InterPro" id="IPR037066">
    <property type="entry name" value="Plug_dom_sf"/>
</dbReference>
<gene>
    <name evidence="9" type="ORF">F7D25_15190</name>
</gene>
<proteinExistence type="inferred from homology"/>
<dbReference type="InterPro" id="IPR023996">
    <property type="entry name" value="TonB-dep_OMP_SusC/RagA"/>
</dbReference>
<keyword evidence="2 7" id="KW-0813">Transport</keyword>
<dbReference type="InterPro" id="IPR023997">
    <property type="entry name" value="TonB-dep_OMP_SusC/RagA_CS"/>
</dbReference>
<dbReference type="Gene3D" id="2.60.40.1120">
    <property type="entry name" value="Carboxypeptidase-like, regulatory domain"/>
    <property type="match status" value="1"/>
</dbReference>
<dbReference type="GO" id="GO:0009279">
    <property type="term" value="C:cell outer membrane"/>
    <property type="evidence" value="ECO:0007669"/>
    <property type="project" value="UniProtKB-SubCell"/>
</dbReference>
<keyword evidence="5 7" id="KW-0472">Membrane</keyword>
<comment type="caution">
    <text evidence="9">The sequence shown here is derived from an EMBL/GenBank/DDBJ whole genome shotgun (WGS) entry which is preliminary data.</text>
</comment>
<dbReference type="OrthoDB" id="1450546at2"/>
<dbReference type="InterPro" id="IPR036942">
    <property type="entry name" value="Beta-barrel_TonB_sf"/>
</dbReference>
<dbReference type="Proteomes" id="UP000477980">
    <property type="component" value="Unassembled WGS sequence"/>
</dbReference>
<protein>
    <submittedName>
        <fullName evidence="9">SusC/RagA family TonB-linked outer membrane protein</fullName>
    </submittedName>
</protein>
<organism evidence="9 10">
    <name type="scientific">Segatella copri</name>
    <dbReference type="NCBI Taxonomy" id="165179"/>
    <lineage>
        <taxon>Bacteria</taxon>
        <taxon>Pseudomonadati</taxon>
        <taxon>Bacteroidota</taxon>
        <taxon>Bacteroidia</taxon>
        <taxon>Bacteroidales</taxon>
        <taxon>Prevotellaceae</taxon>
        <taxon>Segatella</taxon>
    </lineage>
</organism>
<evidence type="ECO:0000256" key="7">
    <source>
        <dbReference type="PROSITE-ProRule" id="PRU01360"/>
    </source>
</evidence>
<keyword evidence="3 7" id="KW-1134">Transmembrane beta strand</keyword>
<feature type="domain" description="TonB-dependent receptor plug" evidence="8">
    <location>
        <begin position="115"/>
        <end position="225"/>
    </location>
</feature>
<dbReference type="Gene3D" id="2.170.130.10">
    <property type="entry name" value="TonB-dependent receptor, plug domain"/>
    <property type="match status" value="1"/>
</dbReference>
<keyword evidence="6 7" id="KW-0998">Cell outer membrane</keyword>
<evidence type="ECO:0000256" key="6">
    <source>
        <dbReference type="ARBA" id="ARBA00023237"/>
    </source>
</evidence>
<dbReference type="Pfam" id="PF07715">
    <property type="entry name" value="Plug"/>
    <property type="match status" value="1"/>
</dbReference>
<dbReference type="Gene3D" id="2.40.170.20">
    <property type="entry name" value="TonB-dependent receptor, beta-barrel domain"/>
    <property type="match status" value="1"/>
</dbReference>
<dbReference type="InterPro" id="IPR008969">
    <property type="entry name" value="CarboxyPept-like_regulatory"/>
</dbReference>
<dbReference type="SUPFAM" id="SSF49464">
    <property type="entry name" value="Carboxypeptidase regulatory domain-like"/>
    <property type="match status" value="1"/>
</dbReference>
<dbReference type="Pfam" id="PF13715">
    <property type="entry name" value="CarbopepD_reg_2"/>
    <property type="match status" value="1"/>
</dbReference>
<evidence type="ECO:0000313" key="10">
    <source>
        <dbReference type="Proteomes" id="UP000477980"/>
    </source>
</evidence>
<evidence type="ECO:0000313" key="9">
    <source>
        <dbReference type="EMBL" id="MQP15711.1"/>
    </source>
</evidence>
<dbReference type="NCBIfam" id="TIGR04056">
    <property type="entry name" value="OMP_RagA_SusC"/>
    <property type="match status" value="1"/>
</dbReference>
<accession>A0A6G1VSV1</accession>
<dbReference type="InterPro" id="IPR012910">
    <property type="entry name" value="Plug_dom"/>
</dbReference>
<evidence type="ECO:0000259" key="8">
    <source>
        <dbReference type="Pfam" id="PF07715"/>
    </source>
</evidence>
<dbReference type="SUPFAM" id="SSF56935">
    <property type="entry name" value="Porins"/>
    <property type="match status" value="1"/>
</dbReference>
<dbReference type="InterPro" id="IPR039426">
    <property type="entry name" value="TonB-dep_rcpt-like"/>
</dbReference>
<dbReference type="AlphaFoldDB" id="A0A6G1VSV1"/>
<keyword evidence="4 7" id="KW-0812">Transmembrane</keyword>
<dbReference type="EMBL" id="VZAH01000154">
    <property type="protein sequence ID" value="MQP15711.1"/>
    <property type="molecule type" value="Genomic_DNA"/>
</dbReference>
<evidence type="ECO:0000256" key="3">
    <source>
        <dbReference type="ARBA" id="ARBA00022452"/>
    </source>
</evidence>
<comment type="subcellular location">
    <subcellularLocation>
        <location evidence="1 7">Cell outer membrane</location>
        <topology evidence="1 7">Multi-pass membrane protein</topology>
    </subcellularLocation>
</comment>
<comment type="similarity">
    <text evidence="7">Belongs to the TonB-dependent receptor family.</text>
</comment>
<evidence type="ECO:0000256" key="2">
    <source>
        <dbReference type="ARBA" id="ARBA00022448"/>
    </source>
</evidence>